<dbReference type="OrthoDB" id="5445316at2"/>
<name>A0A1G9JA30_9BACT</name>
<evidence type="ECO:0000313" key="2">
    <source>
        <dbReference type="Proteomes" id="UP000199053"/>
    </source>
</evidence>
<evidence type="ECO:0008006" key="3">
    <source>
        <dbReference type="Google" id="ProtNLM"/>
    </source>
</evidence>
<sequence length="329" mass="37886">MQEQTAVDVEKVSYSHKFIQDMVINPSFYTDSSLLKDVNEMSKPSVVITDPMIMGMVLKFFYCYVHKGCFDEVVPLEKVSELCEMFSRHRSLNEPDDDIELMNYLRQWSFSLRMLADIPKTSHIIRSIITQKISPNLMDSDEYVGLDIGTGTGILLLAQHIHARRLGFEKIHLYGIEYDKMVGLQSYKIFKELGIAEIILGDARESRNYEPLMDKQVTFVSNETVAAMHQPLRRDHFVAICRTLFRTVGNNIKDAGFFPEGLIAFCKEMNVSVLLAKNTAFLGPKEYHDMHLLPQGIIIEGNIVPLHQLGDELLPYMSEWARERLSRRW</sequence>
<organism evidence="1 2">
    <name type="scientific">Maridesulfovibrio ferrireducens</name>
    <dbReference type="NCBI Taxonomy" id="246191"/>
    <lineage>
        <taxon>Bacteria</taxon>
        <taxon>Pseudomonadati</taxon>
        <taxon>Thermodesulfobacteriota</taxon>
        <taxon>Desulfovibrionia</taxon>
        <taxon>Desulfovibrionales</taxon>
        <taxon>Desulfovibrionaceae</taxon>
        <taxon>Maridesulfovibrio</taxon>
    </lineage>
</organism>
<dbReference type="RefSeq" id="WP_092162010.1">
    <property type="nucleotide sequence ID" value="NZ_FNGA01000004.1"/>
</dbReference>
<gene>
    <name evidence="1" type="ORF">SAMN05660337_2716</name>
</gene>
<dbReference type="Proteomes" id="UP000199053">
    <property type="component" value="Unassembled WGS sequence"/>
</dbReference>
<dbReference type="SUPFAM" id="SSF53335">
    <property type="entry name" value="S-adenosyl-L-methionine-dependent methyltransferases"/>
    <property type="match status" value="1"/>
</dbReference>
<protein>
    <recommendedName>
        <fullName evidence="3">Methyltransferase domain-containing protein</fullName>
    </recommendedName>
</protein>
<dbReference type="EMBL" id="FNGA01000004">
    <property type="protein sequence ID" value="SDL34467.1"/>
    <property type="molecule type" value="Genomic_DNA"/>
</dbReference>
<dbReference type="AlphaFoldDB" id="A0A1G9JA30"/>
<keyword evidence="2" id="KW-1185">Reference proteome</keyword>
<dbReference type="Gene3D" id="3.40.50.150">
    <property type="entry name" value="Vaccinia Virus protein VP39"/>
    <property type="match status" value="1"/>
</dbReference>
<dbReference type="InterPro" id="IPR029063">
    <property type="entry name" value="SAM-dependent_MTases_sf"/>
</dbReference>
<evidence type="ECO:0000313" key="1">
    <source>
        <dbReference type="EMBL" id="SDL34467.1"/>
    </source>
</evidence>
<dbReference type="CDD" id="cd02440">
    <property type="entry name" value="AdoMet_MTases"/>
    <property type="match status" value="1"/>
</dbReference>
<proteinExistence type="predicted"/>
<accession>A0A1G9JA30</accession>
<reference evidence="2" key="1">
    <citation type="submission" date="2016-10" db="EMBL/GenBank/DDBJ databases">
        <authorList>
            <person name="Varghese N."/>
            <person name="Submissions S."/>
        </authorList>
    </citation>
    <scope>NUCLEOTIDE SEQUENCE [LARGE SCALE GENOMIC DNA]</scope>
    <source>
        <strain evidence="2">DSM 16995</strain>
    </source>
</reference>
<dbReference type="STRING" id="246191.SAMN05660337_2716"/>